<dbReference type="OrthoDB" id="6646510at2"/>
<reference evidence="2 3" key="1">
    <citation type="submission" date="2018-12" db="EMBL/GenBank/DDBJ databases">
        <title>Complete genome sequence of Streptomyces ficellus NRRL8067, the producer of ficellomycin, feldamycin and nojirimycin.</title>
        <authorList>
            <person name="Zhang H."/>
            <person name="Yue R."/>
            <person name="Liu Y."/>
            <person name="Li M."/>
            <person name="Mu H."/>
            <person name="Zhang J."/>
        </authorList>
    </citation>
    <scope>NUCLEOTIDE SEQUENCE [LARGE SCALE GENOMIC DNA]</scope>
    <source>
        <strain evidence="2 3">NRRL 8067</strain>
    </source>
</reference>
<sequence>MKTTWPLVCAEPGKPKEPGVGPDYLRHDAGVSYLVQALARKGFVAVAMDVKGAEAWWAGEANPVKGYNDLFDAHLKLLSDLDKGRNRGLAISGAKGRIDTSRIGVVGHSRGGGYVLEHTAQRSGLFAAVAIQPATNGDGSPHKVPVLNIRGACDEDAGPDAGLEETKALAASRTTPTAADIVLAGTGHAMLNTNLAPTKSDGSVGTCRASQVTRPDVARDQVAQLTADFMQQALLKSTAYRLPALKGPAPTGRNLNTNGPRLTFAPTTPQTYSDPHTIRQVTTQQRLLPPLPAGLTISKGESY</sequence>
<evidence type="ECO:0000313" key="2">
    <source>
        <dbReference type="EMBL" id="QGV77038.1"/>
    </source>
</evidence>
<keyword evidence="3" id="KW-1185">Reference proteome</keyword>
<proteinExistence type="predicted"/>
<dbReference type="AlphaFoldDB" id="A0A6I6FHT8"/>
<accession>A0A6I6FHT8</accession>
<dbReference type="SUPFAM" id="SSF53474">
    <property type="entry name" value="alpha/beta-Hydrolases"/>
    <property type="match status" value="1"/>
</dbReference>
<evidence type="ECO:0000313" key="3">
    <source>
        <dbReference type="Proteomes" id="UP000422572"/>
    </source>
</evidence>
<dbReference type="Gene3D" id="3.40.50.1820">
    <property type="entry name" value="alpha/beta hydrolase"/>
    <property type="match status" value="1"/>
</dbReference>
<feature type="domain" description="PET hydrolase/cutinase-like" evidence="1">
    <location>
        <begin position="20"/>
        <end position="155"/>
    </location>
</feature>
<evidence type="ECO:0000259" key="1">
    <source>
        <dbReference type="Pfam" id="PF12740"/>
    </source>
</evidence>
<gene>
    <name evidence="2" type="ORF">EIZ62_01290</name>
</gene>
<dbReference type="Proteomes" id="UP000422572">
    <property type="component" value="Chromosome"/>
</dbReference>
<dbReference type="InterPro" id="IPR029058">
    <property type="entry name" value="AB_hydrolase_fold"/>
</dbReference>
<name>A0A6I6FHT8_9ACTN</name>
<dbReference type="Pfam" id="PF12740">
    <property type="entry name" value="PETase"/>
    <property type="match status" value="1"/>
</dbReference>
<dbReference type="KEGG" id="sfic:EIZ62_01290"/>
<dbReference type="EMBL" id="CP034279">
    <property type="protein sequence ID" value="QGV77038.1"/>
    <property type="molecule type" value="Genomic_DNA"/>
</dbReference>
<dbReference type="InterPro" id="IPR041127">
    <property type="entry name" value="PET_hydrolase/cutinase-like"/>
</dbReference>
<dbReference type="RefSeq" id="WP_156690860.1">
    <property type="nucleotide sequence ID" value="NZ_CP034279.1"/>
</dbReference>
<protein>
    <recommendedName>
        <fullName evidence="1">PET hydrolase/cutinase-like domain-containing protein</fullName>
    </recommendedName>
</protein>
<organism evidence="2 3">
    <name type="scientific">Streptomyces ficellus</name>
    <dbReference type="NCBI Taxonomy" id="1977088"/>
    <lineage>
        <taxon>Bacteria</taxon>
        <taxon>Bacillati</taxon>
        <taxon>Actinomycetota</taxon>
        <taxon>Actinomycetes</taxon>
        <taxon>Kitasatosporales</taxon>
        <taxon>Streptomycetaceae</taxon>
        <taxon>Streptomyces</taxon>
    </lineage>
</organism>